<organism evidence="11 12">
    <name type="scientific">Drechslerella dactyloides</name>
    <name type="common">Nematode-trapping fungus</name>
    <name type="synonym">Arthrobotrys dactyloides</name>
    <dbReference type="NCBI Taxonomy" id="74499"/>
    <lineage>
        <taxon>Eukaryota</taxon>
        <taxon>Fungi</taxon>
        <taxon>Dikarya</taxon>
        <taxon>Ascomycota</taxon>
        <taxon>Pezizomycotina</taxon>
        <taxon>Orbiliomycetes</taxon>
        <taxon>Orbiliales</taxon>
        <taxon>Orbiliaceae</taxon>
        <taxon>Drechslerella</taxon>
    </lineage>
</organism>
<dbReference type="GO" id="GO:0005852">
    <property type="term" value="C:eukaryotic translation initiation factor 3 complex"/>
    <property type="evidence" value="ECO:0007669"/>
    <property type="project" value="UniProtKB-UniRule"/>
</dbReference>
<dbReference type="AlphaFoldDB" id="A0AAD6IW93"/>
<evidence type="ECO:0000256" key="8">
    <source>
        <dbReference type="HAMAP-Rule" id="MF_03001"/>
    </source>
</evidence>
<dbReference type="InterPro" id="IPR000504">
    <property type="entry name" value="RRM_dom"/>
</dbReference>
<dbReference type="GO" id="GO:0001732">
    <property type="term" value="P:formation of cytoplasmic translation initiation complex"/>
    <property type="evidence" value="ECO:0007669"/>
    <property type="project" value="UniProtKB-UniRule"/>
</dbReference>
<evidence type="ECO:0000256" key="3">
    <source>
        <dbReference type="ARBA" id="ARBA00022540"/>
    </source>
</evidence>
<dbReference type="PANTHER" id="PTHR14068">
    <property type="entry name" value="EUKARYOTIC TRANSLATION INITIATION FACTOR 3 EIF3 -RELATED"/>
    <property type="match status" value="1"/>
</dbReference>
<dbReference type="GO" id="GO:0016282">
    <property type="term" value="C:eukaryotic 43S preinitiation complex"/>
    <property type="evidence" value="ECO:0007669"/>
    <property type="project" value="UniProtKB-UniRule"/>
</dbReference>
<dbReference type="InterPro" id="IPR013979">
    <property type="entry name" value="TIF_beta_prop-like"/>
</dbReference>
<name>A0AAD6IW93_DREDA</name>
<comment type="subunit">
    <text evidence="8 9">Component of the eukaryotic translation initiation factor 3 (eIF-3) complex.</text>
</comment>
<comment type="function">
    <text evidence="8">RNA-binding component of the eukaryotic translation initiation factor 3 (eIF-3) complex, which is involved in protein synthesis of a specialized repertoire of mRNAs and, together with other initiation factors, stimulates binding of mRNA and methionyl-tRNAi to the 40S ribosome. The eIF-3 complex specifically targets and initiates translation of a subset of mRNAs involved in cell proliferation.</text>
</comment>
<keyword evidence="7 8" id="KW-0648">Protein biosynthesis</keyword>
<evidence type="ECO:0000256" key="5">
    <source>
        <dbReference type="ARBA" id="ARBA00022737"/>
    </source>
</evidence>
<dbReference type="InterPro" id="IPR015943">
    <property type="entry name" value="WD40/YVTN_repeat-like_dom_sf"/>
</dbReference>
<comment type="subcellular location">
    <subcellularLocation>
        <location evidence="1 8 9">Cytoplasm</location>
    </subcellularLocation>
</comment>
<evidence type="ECO:0000256" key="7">
    <source>
        <dbReference type="ARBA" id="ARBA00022917"/>
    </source>
</evidence>
<dbReference type="Gene3D" id="3.30.70.330">
    <property type="match status" value="1"/>
</dbReference>
<keyword evidence="2 8" id="KW-0963">Cytoplasm</keyword>
<keyword evidence="12" id="KW-1185">Reference proteome</keyword>
<dbReference type="Gene3D" id="2.130.10.10">
    <property type="entry name" value="YVTN repeat-like/Quinoprotein amine dehydrogenase"/>
    <property type="match status" value="1"/>
</dbReference>
<feature type="domain" description="RRM" evidence="10">
    <location>
        <begin position="44"/>
        <end position="130"/>
    </location>
</feature>
<evidence type="ECO:0000256" key="1">
    <source>
        <dbReference type="ARBA" id="ARBA00004496"/>
    </source>
</evidence>
<dbReference type="Pfam" id="PF08662">
    <property type="entry name" value="eIF2A"/>
    <property type="match status" value="1"/>
</dbReference>
<dbReference type="GO" id="GO:0033290">
    <property type="term" value="C:eukaryotic 48S preinitiation complex"/>
    <property type="evidence" value="ECO:0007669"/>
    <property type="project" value="UniProtKB-UniRule"/>
</dbReference>
<dbReference type="GO" id="GO:0003743">
    <property type="term" value="F:translation initiation factor activity"/>
    <property type="evidence" value="ECO:0007669"/>
    <property type="project" value="UniProtKB-UniRule"/>
</dbReference>
<proteinExistence type="inferred from homology"/>
<evidence type="ECO:0000256" key="2">
    <source>
        <dbReference type="ARBA" id="ARBA00022490"/>
    </source>
</evidence>
<dbReference type="InterPro" id="IPR034363">
    <property type="entry name" value="eIF3B_RRM"/>
</dbReference>
<dbReference type="PROSITE" id="PS50102">
    <property type="entry name" value="RRM"/>
    <property type="match status" value="1"/>
</dbReference>
<keyword evidence="6 8" id="KW-0694">RNA-binding</keyword>
<dbReference type="InterPro" id="IPR012677">
    <property type="entry name" value="Nucleotide-bd_a/b_plait_sf"/>
</dbReference>
<evidence type="ECO:0000313" key="11">
    <source>
        <dbReference type="EMBL" id="KAJ6259893.1"/>
    </source>
</evidence>
<evidence type="ECO:0000259" key="10">
    <source>
        <dbReference type="PROSITE" id="PS50102"/>
    </source>
</evidence>
<dbReference type="PANTHER" id="PTHR14068:SF0">
    <property type="entry name" value="EUKARYOTIC TRANSLATION INITIATION FACTOR 3 SUBUNIT B"/>
    <property type="match status" value="1"/>
</dbReference>
<dbReference type="SUPFAM" id="SSF54928">
    <property type="entry name" value="RNA-binding domain, RBD"/>
    <property type="match status" value="1"/>
</dbReference>
<keyword evidence="3 8" id="KW-0396">Initiation factor</keyword>
<dbReference type="Proteomes" id="UP001221413">
    <property type="component" value="Unassembled WGS sequence"/>
</dbReference>
<dbReference type="HAMAP" id="MF_03001">
    <property type="entry name" value="eIF3b"/>
    <property type="match status" value="1"/>
</dbReference>
<dbReference type="InterPro" id="IPR011400">
    <property type="entry name" value="EIF3B"/>
</dbReference>
<dbReference type="Pfam" id="PF00076">
    <property type="entry name" value="RRM_1"/>
    <property type="match status" value="1"/>
</dbReference>
<evidence type="ECO:0000256" key="9">
    <source>
        <dbReference type="PIRNR" id="PIRNR036424"/>
    </source>
</evidence>
<comment type="similarity">
    <text evidence="8 9">Belongs to the eIF-3 subunit B family.</text>
</comment>
<gene>
    <name evidence="8" type="primary">PRT1</name>
    <name evidence="11" type="ORF">Dda_5537</name>
</gene>
<sequence>MIVVLRLNPTATMTADEFYDDEEEIDFSDLREQYEVKLEEGLDTFVVIDGLPKVPEDNKPKLVKFLIKRLQSVGKTKEDSVYMPMGDDGQSQGFAFVEFETAMQAAQAVKKLNGLQLDKKHTIAVNKLTDIERYGREGRIDEQYTAPEPEPFVEQEHLRSWLCDERTRDQFVLFKSDTVGVYFNNLKEAPEMTVERQFWTESFVRWSPLGTFLTSLHPQGVQLWGGSSWKRIARFPHPAVNLVDFSPNEQYLVTWSNKPIAYQEGMPGMTPEEDGKTYIVWEVRTGKLLRSFSPIENPQEADKPPNMRKKIQWPLFKWTSDDKYCARCTPGSHISVYETPKMVLLDKKSIKLEGVMDFEWSPYSPSEEDSKKSNSEYLLCYWTPELGNQTARVALMSIPSKEIVRTRNLFNVSDCKLHWQSEGAYLCVKVDRHSKRGKSTFTNLEFFRIKEKNIPNEVIEIQETVINFAWEPKGDRFVFITAGELPPAGAAAPVPPKTAVSFYAPEKTKSPPVGPFKLIRTIDKKNSNSIFWSPKGRFCLIATINSQQSNELEFWDFDFDGEKKEAEKDLAANLQLIETVDHYGVTDVEWDPSGRFVVSSSSIWKHTMENGYHMYDFKGKSLREDNIDRFKQFAWRPRPPTMLSKEQQKQIRKNLREYSRQFDETDLALESEASAHIIAARRRLLDEWRAWRAKVEEELTEERAEVGLRPFGAEDEEDTEGTKVIEETVEEVIDEREEEIS</sequence>
<reference evidence="11" key="1">
    <citation type="submission" date="2023-01" db="EMBL/GenBank/DDBJ databases">
        <title>The chitinases involved in constricting ring structure development in the nematode-trapping fungus Drechslerella dactyloides.</title>
        <authorList>
            <person name="Wang R."/>
            <person name="Zhang L."/>
            <person name="Tang P."/>
            <person name="Li S."/>
            <person name="Liang L."/>
        </authorList>
    </citation>
    <scope>NUCLEOTIDE SEQUENCE</scope>
    <source>
        <strain evidence="11">YMF1.00031</strain>
    </source>
</reference>
<accession>A0AAD6IW93</accession>
<evidence type="ECO:0000256" key="6">
    <source>
        <dbReference type="ARBA" id="ARBA00022884"/>
    </source>
</evidence>
<dbReference type="FunFam" id="2.130.10.10:FF:000419">
    <property type="entry name" value="Eukaryotic translation initiation factor 3 subunit B"/>
    <property type="match status" value="1"/>
</dbReference>
<comment type="caution">
    <text evidence="11">The sequence shown here is derived from an EMBL/GenBank/DDBJ whole genome shotgun (WGS) entry which is preliminary data.</text>
</comment>
<comment type="function">
    <text evidence="9">Component of the eukaryotic translation initiation factor 3 (eIF-3) complex, which is involved in protein synthesis and, together with other initiation factors, stimulates binding of mRNA and methionyl-tRNAi to the 40S ribosome.</text>
</comment>
<dbReference type="SUPFAM" id="SSF82171">
    <property type="entry name" value="DPP6 N-terminal domain-like"/>
    <property type="match status" value="1"/>
</dbReference>
<dbReference type="GO" id="GO:0003723">
    <property type="term" value="F:RNA binding"/>
    <property type="evidence" value="ECO:0007669"/>
    <property type="project" value="UniProtKB-UniRule"/>
</dbReference>
<dbReference type="PIRSF" id="PIRSF036424">
    <property type="entry name" value="eIF3b"/>
    <property type="match status" value="1"/>
</dbReference>
<dbReference type="SMART" id="SM00360">
    <property type="entry name" value="RRM"/>
    <property type="match status" value="1"/>
</dbReference>
<keyword evidence="4" id="KW-0853">WD repeat</keyword>
<evidence type="ECO:0000256" key="4">
    <source>
        <dbReference type="ARBA" id="ARBA00022574"/>
    </source>
</evidence>
<dbReference type="GO" id="GO:0031369">
    <property type="term" value="F:translation initiation factor binding"/>
    <property type="evidence" value="ECO:0007669"/>
    <property type="project" value="InterPro"/>
</dbReference>
<keyword evidence="5" id="KW-0677">Repeat</keyword>
<dbReference type="EMBL" id="JAQGDS010000006">
    <property type="protein sequence ID" value="KAJ6259893.1"/>
    <property type="molecule type" value="Genomic_DNA"/>
</dbReference>
<dbReference type="InterPro" id="IPR035979">
    <property type="entry name" value="RBD_domain_sf"/>
</dbReference>
<protein>
    <recommendedName>
        <fullName evidence="8">Eukaryotic translation initiation factor 3 subunit B</fullName>
        <shortName evidence="8">eIF3b</shortName>
    </recommendedName>
    <alternativeName>
        <fullName evidence="8">Eukaryotic translation initiation factor 3 90 kDa subunit homolog</fullName>
        <shortName evidence="8">eIF3 p90</shortName>
    </alternativeName>
    <alternativeName>
        <fullName evidence="8">Translation initiation factor eIF3, p90 subunit homolog</fullName>
    </alternativeName>
</protein>
<dbReference type="CDD" id="cd12278">
    <property type="entry name" value="RRM_eIF3B"/>
    <property type="match status" value="1"/>
</dbReference>
<evidence type="ECO:0000313" key="12">
    <source>
        <dbReference type="Proteomes" id="UP001221413"/>
    </source>
</evidence>
<dbReference type="FunFam" id="3.30.70.330:FF:000235">
    <property type="entry name" value="Eukaryotic translation initiation factor 3 subunit B"/>
    <property type="match status" value="1"/>
</dbReference>